<keyword evidence="3" id="KW-1185">Reference proteome</keyword>
<dbReference type="AlphaFoldDB" id="A0A143PJX7"/>
<dbReference type="Proteomes" id="UP000076079">
    <property type="component" value="Chromosome"/>
</dbReference>
<feature type="transmembrane region" description="Helical" evidence="1">
    <location>
        <begin position="12"/>
        <end position="36"/>
    </location>
</feature>
<reference evidence="2 3" key="1">
    <citation type="journal article" date="2016" name="Genome Announc.">
        <title>First Complete Genome Sequence of a Subdivision 6 Acidobacterium Strain.</title>
        <authorList>
            <person name="Huang S."/>
            <person name="Vieira S."/>
            <person name="Bunk B."/>
            <person name="Riedel T."/>
            <person name="Sproer C."/>
            <person name="Overmann J."/>
        </authorList>
    </citation>
    <scope>NUCLEOTIDE SEQUENCE [LARGE SCALE GENOMIC DNA]</scope>
    <source>
        <strain evidence="3">DSM 100886 HEG_-6_39</strain>
    </source>
</reference>
<organism evidence="2 3">
    <name type="scientific">Luteitalea pratensis</name>
    <dbReference type="NCBI Taxonomy" id="1855912"/>
    <lineage>
        <taxon>Bacteria</taxon>
        <taxon>Pseudomonadati</taxon>
        <taxon>Acidobacteriota</taxon>
        <taxon>Vicinamibacteria</taxon>
        <taxon>Vicinamibacterales</taxon>
        <taxon>Vicinamibacteraceae</taxon>
        <taxon>Luteitalea</taxon>
    </lineage>
</organism>
<evidence type="ECO:0000313" key="2">
    <source>
        <dbReference type="EMBL" id="AMY08875.1"/>
    </source>
</evidence>
<dbReference type="KEGG" id="abac:LuPra_02081"/>
<gene>
    <name evidence="2" type="ORF">LuPra_02081</name>
</gene>
<name>A0A143PJX7_LUTPR</name>
<proteinExistence type="predicted"/>
<keyword evidence="1" id="KW-0472">Membrane</keyword>
<keyword evidence="1" id="KW-1133">Transmembrane helix</keyword>
<dbReference type="EMBL" id="CP015136">
    <property type="protein sequence ID" value="AMY08875.1"/>
    <property type="molecule type" value="Genomic_DNA"/>
</dbReference>
<accession>A0A143PJX7</accession>
<protein>
    <submittedName>
        <fullName evidence="2">Uncharacterized protein</fullName>
    </submittedName>
</protein>
<evidence type="ECO:0000313" key="3">
    <source>
        <dbReference type="Proteomes" id="UP000076079"/>
    </source>
</evidence>
<dbReference type="OrthoDB" id="8759010at2"/>
<sequence>MNINGADLRSHAWWRTSAGLLLIAALLSSLVAWWLIALPVLSLANVPRHAGHFGLLYFHAVGGTVMLLLGALNLWAVHASI</sequence>
<keyword evidence="1" id="KW-0812">Transmembrane</keyword>
<evidence type="ECO:0000256" key="1">
    <source>
        <dbReference type="SAM" id="Phobius"/>
    </source>
</evidence>
<dbReference type="RefSeq" id="WP_110170667.1">
    <property type="nucleotide sequence ID" value="NZ_CP015136.1"/>
</dbReference>
<dbReference type="STRING" id="1855912.LuPra_02081"/>
<feature type="transmembrane region" description="Helical" evidence="1">
    <location>
        <begin position="56"/>
        <end position="77"/>
    </location>
</feature>
<reference evidence="3" key="2">
    <citation type="submission" date="2016-04" db="EMBL/GenBank/DDBJ databases">
        <title>First Complete Genome Sequence of a Subdivision 6 Acidobacterium.</title>
        <authorList>
            <person name="Huang S."/>
            <person name="Vieira S."/>
            <person name="Bunk B."/>
            <person name="Riedel T."/>
            <person name="Sproeer C."/>
            <person name="Overmann J."/>
        </authorList>
    </citation>
    <scope>NUCLEOTIDE SEQUENCE [LARGE SCALE GENOMIC DNA]</scope>
    <source>
        <strain evidence="3">DSM 100886 HEG_-6_39</strain>
    </source>
</reference>